<comment type="subcellular location">
    <subcellularLocation>
        <location evidence="1">Cell membrane</location>
        <topology evidence="1">Multi-pass membrane protein</topology>
    </subcellularLocation>
</comment>
<name>A0A3R8QNV9_9CORY</name>
<sequence>MAAVRRGVRGVPATVLNGFSQIFLAGGPWCGLLILVGLAHATRPGAAMAVLGSVVALVATVGDRFPGRRGGRDVTACPGTGEWQGIRQGLAGYNGALIGVACWMTWQETEAAVVATVLGALAGVVVTRLLTQLFAAPGIREPGLPVLTAPFCVASGLFAVLGAQYVPPEPVPPLPAGGAVTEAVEAVLGNVSEVMLVDDPLTGALVLVGLAVASWRIGLAALLGAVGEYLFGLATGQDPDKLIHGLLGYSGVLVTIALGAVFVTGPLWVRVAAAVVGLLLSQATAGLMVHLPVPTYTWPFIVPVWVVLIVLWAGRTWRAARRT</sequence>
<dbReference type="InterPro" id="IPR004937">
    <property type="entry name" value="Urea_transporter"/>
</dbReference>
<feature type="transmembrane region" description="Helical" evidence="7">
    <location>
        <begin position="45"/>
        <end position="62"/>
    </location>
</feature>
<dbReference type="GO" id="GO:0005886">
    <property type="term" value="C:plasma membrane"/>
    <property type="evidence" value="ECO:0007669"/>
    <property type="project" value="UniProtKB-SubCell"/>
</dbReference>
<evidence type="ECO:0000256" key="3">
    <source>
        <dbReference type="ARBA" id="ARBA00022475"/>
    </source>
</evidence>
<feature type="transmembrane region" description="Helical" evidence="7">
    <location>
        <begin position="21"/>
        <end position="39"/>
    </location>
</feature>
<dbReference type="AlphaFoldDB" id="A0A3R8QNV9"/>
<feature type="transmembrane region" description="Helical" evidence="7">
    <location>
        <begin position="246"/>
        <end position="269"/>
    </location>
</feature>
<reference evidence="8 9" key="1">
    <citation type="submission" date="2018-01" db="EMBL/GenBank/DDBJ databases">
        <title>Twenty Corynebacterium bovis Genomes.</title>
        <authorList>
            <person name="Gulvik C.A."/>
        </authorList>
    </citation>
    <scope>NUCLEOTIDE SEQUENCE [LARGE SCALE GENOMIC DNA]</scope>
    <source>
        <strain evidence="8 9">F6900</strain>
    </source>
</reference>
<comment type="caution">
    <text evidence="8">The sequence shown here is derived from an EMBL/GenBank/DDBJ whole genome shotgun (WGS) entry which is preliminary data.</text>
</comment>
<protein>
    <submittedName>
        <fullName evidence="8">Urea transporter</fullName>
    </submittedName>
</protein>
<dbReference type="GO" id="GO:0015204">
    <property type="term" value="F:urea transmembrane transporter activity"/>
    <property type="evidence" value="ECO:0007669"/>
    <property type="project" value="InterPro"/>
</dbReference>
<feature type="transmembrane region" description="Helical" evidence="7">
    <location>
        <begin position="90"/>
        <end position="106"/>
    </location>
</feature>
<dbReference type="InterPro" id="IPR029020">
    <property type="entry name" value="Ammonium/urea_transptr"/>
</dbReference>
<evidence type="ECO:0000256" key="2">
    <source>
        <dbReference type="ARBA" id="ARBA00005914"/>
    </source>
</evidence>
<evidence type="ECO:0000256" key="6">
    <source>
        <dbReference type="ARBA" id="ARBA00023136"/>
    </source>
</evidence>
<proteinExistence type="inferred from homology"/>
<evidence type="ECO:0000313" key="9">
    <source>
        <dbReference type="Proteomes" id="UP000276526"/>
    </source>
</evidence>
<evidence type="ECO:0000256" key="7">
    <source>
        <dbReference type="SAM" id="Phobius"/>
    </source>
</evidence>
<feature type="transmembrane region" description="Helical" evidence="7">
    <location>
        <begin position="296"/>
        <end position="314"/>
    </location>
</feature>
<dbReference type="Pfam" id="PF03253">
    <property type="entry name" value="UT"/>
    <property type="match status" value="2"/>
</dbReference>
<keyword evidence="5 7" id="KW-1133">Transmembrane helix</keyword>
<feature type="transmembrane region" description="Helical" evidence="7">
    <location>
        <begin position="112"/>
        <end position="131"/>
    </location>
</feature>
<keyword evidence="4 7" id="KW-0812">Transmembrane</keyword>
<keyword evidence="3" id="KW-1003">Cell membrane</keyword>
<comment type="similarity">
    <text evidence="2">Belongs to the urea transporter family.</text>
</comment>
<evidence type="ECO:0000256" key="1">
    <source>
        <dbReference type="ARBA" id="ARBA00004651"/>
    </source>
</evidence>
<evidence type="ECO:0000256" key="4">
    <source>
        <dbReference type="ARBA" id="ARBA00022692"/>
    </source>
</evidence>
<dbReference type="PANTHER" id="PTHR10464:SF4">
    <property type="entry name" value="UREA TRANSPORTER"/>
    <property type="match status" value="1"/>
</dbReference>
<evidence type="ECO:0000256" key="5">
    <source>
        <dbReference type="ARBA" id="ARBA00022989"/>
    </source>
</evidence>
<dbReference type="PANTHER" id="PTHR10464">
    <property type="entry name" value="UREA TRANSPORTER"/>
    <property type="match status" value="1"/>
</dbReference>
<gene>
    <name evidence="8" type="ORF">CXF48_01895</name>
</gene>
<evidence type="ECO:0000313" key="8">
    <source>
        <dbReference type="EMBL" id="RRO87684.1"/>
    </source>
</evidence>
<organism evidence="8 9">
    <name type="scientific">Corynebacterium bovis</name>
    <dbReference type="NCBI Taxonomy" id="36808"/>
    <lineage>
        <taxon>Bacteria</taxon>
        <taxon>Bacillati</taxon>
        <taxon>Actinomycetota</taxon>
        <taxon>Actinomycetes</taxon>
        <taxon>Mycobacteriales</taxon>
        <taxon>Corynebacteriaceae</taxon>
        <taxon>Corynebacterium</taxon>
    </lineage>
</organism>
<dbReference type="EMBL" id="PQNK01000002">
    <property type="protein sequence ID" value="RRO87684.1"/>
    <property type="molecule type" value="Genomic_DNA"/>
</dbReference>
<feature type="transmembrane region" description="Helical" evidence="7">
    <location>
        <begin position="204"/>
        <end position="226"/>
    </location>
</feature>
<dbReference type="Proteomes" id="UP000276526">
    <property type="component" value="Unassembled WGS sequence"/>
</dbReference>
<accession>A0A3R8QNV9</accession>
<keyword evidence="6 7" id="KW-0472">Membrane</keyword>
<dbReference type="Gene3D" id="1.10.3430.10">
    <property type="entry name" value="Ammonium transporter AmtB like domains"/>
    <property type="match status" value="2"/>
</dbReference>